<dbReference type="PANTHER" id="PTHR31301">
    <property type="entry name" value="LOB DOMAIN-CONTAINING PROTEIN 4-RELATED"/>
    <property type="match status" value="1"/>
</dbReference>
<dbReference type="Proteomes" id="UP000447434">
    <property type="component" value="Chromosome 3"/>
</dbReference>
<keyword evidence="3" id="KW-1185">Reference proteome</keyword>
<evidence type="ECO:0000313" key="2">
    <source>
        <dbReference type="EMBL" id="KAE9616904.1"/>
    </source>
</evidence>
<organism evidence="2 3">
    <name type="scientific">Lupinus albus</name>
    <name type="common">White lupine</name>
    <name type="synonym">Lupinus termis</name>
    <dbReference type="NCBI Taxonomy" id="3870"/>
    <lineage>
        <taxon>Eukaryota</taxon>
        <taxon>Viridiplantae</taxon>
        <taxon>Streptophyta</taxon>
        <taxon>Embryophyta</taxon>
        <taxon>Tracheophyta</taxon>
        <taxon>Spermatophyta</taxon>
        <taxon>Magnoliopsida</taxon>
        <taxon>eudicotyledons</taxon>
        <taxon>Gunneridae</taxon>
        <taxon>Pentapetalae</taxon>
        <taxon>rosids</taxon>
        <taxon>fabids</taxon>
        <taxon>Fabales</taxon>
        <taxon>Fabaceae</taxon>
        <taxon>Papilionoideae</taxon>
        <taxon>50 kb inversion clade</taxon>
        <taxon>genistoids sensu lato</taxon>
        <taxon>core genistoids</taxon>
        <taxon>Genisteae</taxon>
        <taxon>Lupinus</taxon>
    </lineage>
</organism>
<sequence>MQRSNDVMHPACAACKHQRKKCNEKCVLAPYFPSSRTAEFDAVHKVFGVSNITKLIKNVEVEDQRMVVDSLIWEACCRQRDPIQGAYGEFTKIYYQYKKVFNELQIFKGQNHQIMQFPSIQGLKPVQDFIAFNGDKEKHKVERTDNALNYLSANRNNVIIDSNIYNNNCPNYLQEMELENMRSEVVTPSFQQHSQPYYFTGINLFLQVYISYFDELSVCFILLNSNTQ</sequence>
<dbReference type="PROSITE" id="PS50891">
    <property type="entry name" value="LOB"/>
    <property type="match status" value="1"/>
</dbReference>
<dbReference type="Pfam" id="PF03195">
    <property type="entry name" value="LOB"/>
    <property type="match status" value="1"/>
</dbReference>
<comment type="caution">
    <text evidence="2">The sequence shown here is derived from an EMBL/GenBank/DDBJ whole genome shotgun (WGS) entry which is preliminary data.</text>
</comment>
<proteinExistence type="inferred from homology"/>
<dbReference type="InterPro" id="IPR004883">
    <property type="entry name" value="LOB"/>
</dbReference>
<protein>
    <submittedName>
        <fullName evidence="2">Putative transcription factor AS2-LOB family</fullName>
    </submittedName>
</protein>
<evidence type="ECO:0000313" key="3">
    <source>
        <dbReference type="Proteomes" id="UP000447434"/>
    </source>
</evidence>
<gene>
    <name evidence="2" type="ORF">Lalb_Chr03g0029761</name>
</gene>
<name>A0A6A4QVJ2_LUPAL</name>
<reference evidence="3" key="1">
    <citation type="journal article" date="2020" name="Nat. Commun.">
        <title>Genome sequence of the cluster root forming white lupin.</title>
        <authorList>
            <person name="Hufnagel B."/>
            <person name="Marques A."/>
            <person name="Soriano A."/>
            <person name="Marques L."/>
            <person name="Divol F."/>
            <person name="Doumas P."/>
            <person name="Sallet E."/>
            <person name="Mancinotti D."/>
            <person name="Carrere S."/>
            <person name="Marande W."/>
            <person name="Arribat S."/>
            <person name="Keller J."/>
            <person name="Huneau C."/>
            <person name="Blein T."/>
            <person name="Aime D."/>
            <person name="Laguerre M."/>
            <person name="Taylor J."/>
            <person name="Schubert V."/>
            <person name="Nelson M."/>
            <person name="Geu-Flores F."/>
            <person name="Crespi M."/>
            <person name="Gallardo-Guerrero K."/>
            <person name="Delaux P.-M."/>
            <person name="Salse J."/>
            <person name="Berges H."/>
            <person name="Guyot R."/>
            <person name="Gouzy J."/>
            <person name="Peret B."/>
        </authorList>
    </citation>
    <scope>NUCLEOTIDE SEQUENCE [LARGE SCALE GENOMIC DNA]</scope>
    <source>
        <strain evidence="3">cv. Amiga</strain>
    </source>
</reference>
<dbReference type="EMBL" id="WOCE01000003">
    <property type="protein sequence ID" value="KAE9616904.1"/>
    <property type="molecule type" value="Genomic_DNA"/>
</dbReference>
<comment type="similarity">
    <text evidence="1">Belongs to the LOB domain-containing protein family.</text>
</comment>
<dbReference type="PANTHER" id="PTHR31301:SF19">
    <property type="entry name" value="LOB DOMAIN-CONTAINING PROTEIN 2"/>
    <property type="match status" value="1"/>
</dbReference>
<evidence type="ECO:0000256" key="1">
    <source>
        <dbReference type="ARBA" id="ARBA00005474"/>
    </source>
</evidence>
<dbReference type="OrthoDB" id="913402at2759"/>
<accession>A0A6A4QVJ2</accession>
<dbReference type="AlphaFoldDB" id="A0A6A4QVJ2"/>